<evidence type="ECO:0000256" key="5">
    <source>
        <dbReference type="PROSITE-ProRule" id="PRU01240"/>
    </source>
</evidence>
<evidence type="ECO:0000313" key="9">
    <source>
        <dbReference type="Proteomes" id="UP000294613"/>
    </source>
</evidence>
<organism evidence="8 9">
    <name type="scientific">Faecalimonas umbilicata</name>
    <dbReference type="NCBI Taxonomy" id="1912855"/>
    <lineage>
        <taxon>Bacteria</taxon>
        <taxon>Bacillati</taxon>
        <taxon>Bacillota</taxon>
        <taxon>Clostridia</taxon>
        <taxon>Lachnospirales</taxon>
        <taxon>Lachnospiraceae</taxon>
        <taxon>Faecalimonas</taxon>
    </lineage>
</organism>
<accession>A0A4R3JSH4</accession>
<dbReference type="PROSITE" id="PS00137">
    <property type="entry name" value="SUBTILASE_HIS"/>
    <property type="match status" value="1"/>
</dbReference>
<dbReference type="PROSITE" id="PS00138">
    <property type="entry name" value="SUBTILASE_SER"/>
    <property type="match status" value="1"/>
</dbReference>
<keyword evidence="10" id="KW-1185">Reference proteome</keyword>
<comment type="caution">
    <text evidence="5">Lacks conserved residue(s) required for the propagation of feature annotation.</text>
</comment>
<dbReference type="EMBL" id="BHEO01000008">
    <property type="protein sequence ID" value="GBU06423.1"/>
    <property type="molecule type" value="Genomic_DNA"/>
</dbReference>
<dbReference type="PANTHER" id="PTHR43806:SF11">
    <property type="entry name" value="CEREVISIN-RELATED"/>
    <property type="match status" value="1"/>
</dbReference>
<evidence type="ECO:0000256" key="2">
    <source>
        <dbReference type="ARBA" id="ARBA00022670"/>
    </source>
</evidence>
<dbReference type="Proteomes" id="UP000702954">
    <property type="component" value="Unassembled WGS sequence"/>
</dbReference>
<dbReference type="PRINTS" id="PR00723">
    <property type="entry name" value="SUBTILISIN"/>
</dbReference>
<dbReference type="InterPro" id="IPR022398">
    <property type="entry name" value="Peptidase_S8_His-AS"/>
</dbReference>
<dbReference type="SUPFAM" id="SSF52743">
    <property type="entry name" value="Subtilisin-like"/>
    <property type="match status" value="1"/>
</dbReference>
<comment type="caution">
    <text evidence="8">The sequence shown here is derived from an EMBL/GenBank/DDBJ whole genome shotgun (WGS) entry which is preliminary data.</text>
</comment>
<evidence type="ECO:0000256" key="4">
    <source>
        <dbReference type="ARBA" id="ARBA00022825"/>
    </source>
</evidence>
<keyword evidence="2 8" id="KW-0645">Protease</keyword>
<dbReference type="Gene3D" id="3.40.50.200">
    <property type="entry name" value="Peptidase S8/S53 domain"/>
    <property type="match status" value="1"/>
</dbReference>
<dbReference type="InterPro" id="IPR023828">
    <property type="entry name" value="Peptidase_S8_Ser-AS"/>
</dbReference>
<evidence type="ECO:0000256" key="3">
    <source>
        <dbReference type="ARBA" id="ARBA00022801"/>
    </source>
</evidence>
<dbReference type="Pfam" id="PF00082">
    <property type="entry name" value="Peptidase_S8"/>
    <property type="match status" value="1"/>
</dbReference>
<dbReference type="PANTHER" id="PTHR43806">
    <property type="entry name" value="PEPTIDASE S8"/>
    <property type="match status" value="1"/>
</dbReference>
<dbReference type="GO" id="GO:0004252">
    <property type="term" value="F:serine-type endopeptidase activity"/>
    <property type="evidence" value="ECO:0007669"/>
    <property type="project" value="InterPro"/>
</dbReference>
<name>A0A4R3JSH4_9FIRM</name>
<protein>
    <submittedName>
        <fullName evidence="8">Serine protease AprX</fullName>
    </submittedName>
</protein>
<dbReference type="RefSeq" id="WP_009262124.1">
    <property type="nucleotide sequence ID" value="NZ_AP031411.1"/>
</dbReference>
<dbReference type="AlphaFoldDB" id="A0A4R3JSH4"/>
<keyword evidence="4" id="KW-0720">Serine protease</keyword>
<reference evidence="8 9" key="2">
    <citation type="submission" date="2019-03" db="EMBL/GenBank/DDBJ databases">
        <title>Genomic Encyclopedia of Type Strains, Phase IV (KMG-IV): sequencing the most valuable type-strain genomes for metagenomic binning, comparative biology and taxonomic classification.</title>
        <authorList>
            <person name="Goeker M."/>
        </authorList>
    </citation>
    <scope>NUCLEOTIDE SEQUENCE [LARGE SCALE GENOMIC DNA]</scope>
    <source>
        <strain evidence="8 9">DSM 103426</strain>
    </source>
</reference>
<dbReference type="InterPro" id="IPR000209">
    <property type="entry name" value="Peptidase_S8/S53_dom"/>
</dbReference>
<dbReference type="InterPro" id="IPR036852">
    <property type="entry name" value="Peptidase_S8/S53_dom_sf"/>
</dbReference>
<dbReference type="InterPro" id="IPR015500">
    <property type="entry name" value="Peptidase_S8_subtilisin-rel"/>
</dbReference>
<feature type="domain" description="Peptidase S8/S53" evidence="6">
    <location>
        <begin position="20"/>
        <end position="260"/>
    </location>
</feature>
<gene>
    <name evidence="8" type="ORF">EDD74_10993</name>
    <name evidence="7" type="ORF">FAEUMB_29640</name>
</gene>
<dbReference type="GO" id="GO:0006508">
    <property type="term" value="P:proteolysis"/>
    <property type="evidence" value="ECO:0007669"/>
    <property type="project" value="UniProtKB-KW"/>
</dbReference>
<evidence type="ECO:0000256" key="1">
    <source>
        <dbReference type="ARBA" id="ARBA00011073"/>
    </source>
</evidence>
<proteinExistence type="inferred from homology"/>
<evidence type="ECO:0000313" key="7">
    <source>
        <dbReference type="EMBL" id="GBU06423.1"/>
    </source>
</evidence>
<keyword evidence="3" id="KW-0378">Hydrolase</keyword>
<dbReference type="CDD" id="cd07487">
    <property type="entry name" value="Peptidases_S8_1"/>
    <property type="match status" value="1"/>
</dbReference>
<sequence>MRHPDFDDRIVAFADMLHGRTELYDDNSHGTHVSSIIGGSGRMSGGRYEGMAPKCQLVVVKVLDEKGNGNIGNVLHGIQWVLENRARFQIRIVNISVGTLPSVNEEGAEKLVQAVEALWDVGIVVVTAAGNYGPRPGSITSPGISKKVITVGSCDDQFYMEEGKKKRKSYSGRGPTAECVVKPDLLAPGSYITSCNARYREKGQKPYTMKSGTSMSTPVVSGAIALLLSKYPDMSNVEVKLRLRESSIDIGRPQNEQGWGLLNVEKLLKE</sequence>
<dbReference type="InterPro" id="IPR050131">
    <property type="entry name" value="Peptidase_S8_subtilisin-like"/>
</dbReference>
<dbReference type="EMBL" id="SLZV01000009">
    <property type="protein sequence ID" value="TCS68388.1"/>
    <property type="molecule type" value="Genomic_DNA"/>
</dbReference>
<comment type="similarity">
    <text evidence="1 5">Belongs to the peptidase S8 family.</text>
</comment>
<dbReference type="Proteomes" id="UP000294613">
    <property type="component" value="Unassembled WGS sequence"/>
</dbReference>
<dbReference type="PROSITE" id="PS51892">
    <property type="entry name" value="SUBTILASE"/>
    <property type="match status" value="1"/>
</dbReference>
<evidence type="ECO:0000313" key="10">
    <source>
        <dbReference type="Proteomes" id="UP000702954"/>
    </source>
</evidence>
<evidence type="ECO:0000259" key="6">
    <source>
        <dbReference type="Pfam" id="PF00082"/>
    </source>
</evidence>
<dbReference type="GeneID" id="97507291"/>
<evidence type="ECO:0000313" key="8">
    <source>
        <dbReference type="EMBL" id="TCS68388.1"/>
    </source>
</evidence>
<reference evidence="7 10" key="1">
    <citation type="journal article" date="2018" name="Int. J. Syst. Evol. Microbiol.">
        <title>Draft Genome Sequence of Faecalimonas umbilicata JCM 30896T, an Acetate-Producing Bacterium Isolated from Human Feces.</title>
        <authorList>
            <person name="Sakamoto M."/>
            <person name="Ikeyama N."/>
            <person name="Yuki M."/>
            <person name="Ohkuma M."/>
        </authorList>
    </citation>
    <scope>NUCLEOTIDE SEQUENCE [LARGE SCALE GENOMIC DNA]</scope>
    <source>
        <strain evidence="7 10">EGH7</strain>
    </source>
</reference>